<evidence type="ECO:0000313" key="13">
    <source>
        <dbReference type="EMBL" id="CEK50229.1"/>
    </source>
</evidence>
<keyword evidence="9" id="KW-0675">Receptor</keyword>
<dbReference type="PRINTS" id="PR01609">
    <property type="entry name" value="CD36FAMILY"/>
</dbReference>
<name>A0A0B6Y258_9EUPU</name>
<evidence type="ECO:0000256" key="11">
    <source>
        <dbReference type="ARBA" id="ARBA00040821"/>
    </source>
</evidence>
<feature type="non-terminal residue" evidence="13">
    <location>
        <position position="1"/>
    </location>
</feature>
<evidence type="ECO:0000256" key="10">
    <source>
        <dbReference type="ARBA" id="ARBA00023180"/>
    </source>
</evidence>
<comment type="similarity">
    <text evidence="3">Belongs to the CD36 family.</text>
</comment>
<reference evidence="13" key="1">
    <citation type="submission" date="2014-12" db="EMBL/GenBank/DDBJ databases">
        <title>Insight into the proteome of Arion vulgaris.</title>
        <authorList>
            <person name="Aradska J."/>
            <person name="Bulat T."/>
            <person name="Smidak R."/>
            <person name="Sarate P."/>
            <person name="Gangsoo J."/>
            <person name="Sialana F."/>
            <person name="Bilban M."/>
            <person name="Lubec G."/>
        </authorList>
    </citation>
    <scope>NUCLEOTIDE SEQUENCE</scope>
    <source>
        <tissue evidence="13">Skin</tissue>
    </source>
</reference>
<accession>A0A0B6Y258</accession>
<keyword evidence="5" id="KW-0812">Transmembrane</keyword>
<protein>
    <recommendedName>
        <fullName evidence="11">Scavenger receptor class B member 1</fullName>
    </recommendedName>
    <alternativeName>
        <fullName evidence="12">SR-BI</fullName>
    </alternativeName>
</protein>
<evidence type="ECO:0000256" key="1">
    <source>
        <dbReference type="ARBA" id="ARBA00004189"/>
    </source>
</evidence>
<evidence type="ECO:0000256" key="5">
    <source>
        <dbReference type="ARBA" id="ARBA00022692"/>
    </source>
</evidence>
<dbReference type="GO" id="GO:0005044">
    <property type="term" value="F:scavenger receptor activity"/>
    <property type="evidence" value="ECO:0007669"/>
    <property type="project" value="TreeGrafter"/>
</dbReference>
<keyword evidence="8" id="KW-1015">Disulfide bond</keyword>
<evidence type="ECO:0000256" key="3">
    <source>
        <dbReference type="ARBA" id="ARBA00010532"/>
    </source>
</evidence>
<dbReference type="InterPro" id="IPR002159">
    <property type="entry name" value="CD36_fam"/>
</dbReference>
<evidence type="ECO:0000256" key="12">
    <source>
        <dbReference type="ARBA" id="ARBA00042244"/>
    </source>
</evidence>
<dbReference type="AlphaFoldDB" id="A0A0B6Y258"/>
<feature type="non-terminal residue" evidence="13">
    <location>
        <position position="189"/>
    </location>
</feature>
<keyword evidence="6" id="KW-1133">Transmembrane helix</keyword>
<dbReference type="EMBL" id="HACG01003364">
    <property type="protein sequence ID" value="CEK50229.1"/>
    <property type="molecule type" value="Transcribed_RNA"/>
</dbReference>
<dbReference type="PANTHER" id="PTHR11923:SF110">
    <property type="entry name" value="SCAVENGER RECEPTOR CLASS B MEMBER 1"/>
    <property type="match status" value="1"/>
</dbReference>
<evidence type="ECO:0000256" key="8">
    <source>
        <dbReference type="ARBA" id="ARBA00023157"/>
    </source>
</evidence>
<evidence type="ECO:0000256" key="2">
    <source>
        <dbReference type="ARBA" id="ARBA00004651"/>
    </source>
</evidence>
<evidence type="ECO:0000256" key="6">
    <source>
        <dbReference type="ARBA" id="ARBA00022989"/>
    </source>
</evidence>
<proteinExistence type="inferred from homology"/>
<comment type="subcellular location">
    <subcellularLocation>
        <location evidence="2">Cell membrane</location>
        <topology evidence="2">Multi-pass membrane protein</topology>
    </subcellularLocation>
    <subcellularLocation>
        <location evidence="1">Membrane</location>
        <location evidence="1">Caveola</location>
        <topology evidence="1">Multi-pass membrane protein</topology>
    </subcellularLocation>
</comment>
<dbReference type="Pfam" id="PF01130">
    <property type="entry name" value="CD36"/>
    <property type="match status" value="1"/>
</dbReference>
<evidence type="ECO:0000256" key="9">
    <source>
        <dbReference type="ARBA" id="ARBA00023170"/>
    </source>
</evidence>
<gene>
    <name evidence="13" type="primary">ORF10188</name>
</gene>
<sequence>LGFIRNNSVDTAFNVYTGESNFNQIYDVFSWNFATKLPFWNAEDEVSDIQGTDGLMFQPFLNVDSVLTLFYPQLERIFDLGYSESTTFKDIPVHRFTIKDSEFSNTSKPSGIKIKTNFQVDDLAAEHPHDISTKYCKSNCLRSGIYRMPLRSYGIPCYISLPHFLGADPYYLQLVNGLQPDESRHRSIF</sequence>
<keyword evidence="4" id="KW-1003">Cell membrane</keyword>
<dbReference type="PANTHER" id="PTHR11923">
    <property type="entry name" value="SCAVENGER RECEPTOR CLASS B TYPE-1 SR-B1"/>
    <property type="match status" value="1"/>
</dbReference>
<evidence type="ECO:0000256" key="7">
    <source>
        <dbReference type="ARBA" id="ARBA00023136"/>
    </source>
</evidence>
<keyword evidence="10" id="KW-0325">Glycoprotein</keyword>
<dbReference type="GO" id="GO:0005737">
    <property type="term" value="C:cytoplasm"/>
    <property type="evidence" value="ECO:0007669"/>
    <property type="project" value="TreeGrafter"/>
</dbReference>
<evidence type="ECO:0000256" key="4">
    <source>
        <dbReference type="ARBA" id="ARBA00022475"/>
    </source>
</evidence>
<keyword evidence="7" id="KW-0472">Membrane</keyword>
<organism evidence="13">
    <name type="scientific">Arion vulgaris</name>
    <dbReference type="NCBI Taxonomy" id="1028688"/>
    <lineage>
        <taxon>Eukaryota</taxon>
        <taxon>Metazoa</taxon>
        <taxon>Spiralia</taxon>
        <taxon>Lophotrochozoa</taxon>
        <taxon>Mollusca</taxon>
        <taxon>Gastropoda</taxon>
        <taxon>Heterobranchia</taxon>
        <taxon>Euthyneura</taxon>
        <taxon>Panpulmonata</taxon>
        <taxon>Eupulmonata</taxon>
        <taxon>Stylommatophora</taxon>
        <taxon>Helicina</taxon>
        <taxon>Arionoidea</taxon>
        <taxon>Arionidae</taxon>
        <taxon>Arion</taxon>
    </lineage>
</organism>
<dbReference type="GO" id="GO:0005901">
    <property type="term" value="C:caveola"/>
    <property type="evidence" value="ECO:0007669"/>
    <property type="project" value="UniProtKB-SubCell"/>
</dbReference>